<dbReference type="OrthoDB" id="9151526at2"/>
<gene>
    <name evidence="6" type="ORF">DOO78_25560</name>
</gene>
<protein>
    <recommendedName>
        <fullName evidence="5">Probable membrane transporter protein</fullName>
    </recommendedName>
</protein>
<feature type="transmembrane region" description="Helical" evidence="5">
    <location>
        <begin position="137"/>
        <end position="161"/>
    </location>
</feature>
<dbReference type="RefSeq" id="WP_111472720.1">
    <property type="nucleotide sequence ID" value="NZ_QLIX01000043.1"/>
</dbReference>
<organism evidence="6 7">
    <name type="scientific">Roseicella frigidaeris</name>
    <dbReference type="NCBI Taxonomy" id="2230885"/>
    <lineage>
        <taxon>Bacteria</taxon>
        <taxon>Pseudomonadati</taxon>
        <taxon>Pseudomonadota</taxon>
        <taxon>Alphaproteobacteria</taxon>
        <taxon>Acetobacterales</taxon>
        <taxon>Roseomonadaceae</taxon>
        <taxon>Roseicella</taxon>
    </lineage>
</organism>
<evidence type="ECO:0000313" key="7">
    <source>
        <dbReference type="Proteomes" id="UP000249065"/>
    </source>
</evidence>
<dbReference type="GO" id="GO:0005886">
    <property type="term" value="C:plasma membrane"/>
    <property type="evidence" value="ECO:0007669"/>
    <property type="project" value="UniProtKB-SubCell"/>
</dbReference>
<dbReference type="PANTHER" id="PTHR43701">
    <property type="entry name" value="MEMBRANE TRANSPORTER PROTEIN MJ0441-RELATED"/>
    <property type="match status" value="1"/>
</dbReference>
<evidence type="ECO:0000256" key="3">
    <source>
        <dbReference type="ARBA" id="ARBA00022989"/>
    </source>
</evidence>
<keyword evidence="7" id="KW-1185">Reference proteome</keyword>
<feature type="transmembrane region" description="Helical" evidence="5">
    <location>
        <begin position="101"/>
        <end position="117"/>
    </location>
</feature>
<keyword evidence="5" id="KW-1003">Cell membrane</keyword>
<feature type="transmembrane region" description="Helical" evidence="5">
    <location>
        <begin position="12"/>
        <end position="35"/>
    </location>
</feature>
<keyword evidence="2 5" id="KW-0812">Transmembrane</keyword>
<comment type="caution">
    <text evidence="6">The sequence shown here is derived from an EMBL/GenBank/DDBJ whole genome shotgun (WGS) entry which is preliminary data.</text>
</comment>
<accession>A0A327LWY5</accession>
<evidence type="ECO:0000256" key="1">
    <source>
        <dbReference type="ARBA" id="ARBA00004141"/>
    </source>
</evidence>
<dbReference type="Proteomes" id="UP000249065">
    <property type="component" value="Unassembled WGS sequence"/>
</dbReference>
<comment type="similarity">
    <text evidence="5">Belongs to the 4-toluene sulfonate uptake permease (TSUP) (TC 2.A.102) family.</text>
</comment>
<feature type="transmembrane region" description="Helical" evidence="5">
    <location>
        <begin position="202"/>
        <end position="220"/>
    </location>
</feature>
<evidence type="ECO:0000256" key="4">
    <source>
        <dbReference type="ARBA" id="ARBA00023136"/>
    </source>
</evidence>
<name>A0A327LWY5_9PROT</name>
<reference evidence="7" key="1">
    <citation type="submission" date="2018-06" db="EMBL/GenBank/DDBJ databases">
        <authorList>
            <person name="Khan S.A."/>
        </authorList>
    </citation>
    <scope>NUCLEOTIDE SEQUENCE [LARGE SCALE GENOMIC DNA]</scope>
    <source>
        <strain evidence="7">DB-1506</strain>
    </source>
</reference>
<keyword evidence="4 5" id="KW-0472">Membrane</keyword>
<evidence type="ECO:0000256" key="5">
    <source>
        <dbReference type="RuleBase" id="RU363041"/>
    </source>
</evidence>
<feature type="transmembrane region" description="Helical" evidence="5">
    <location>
        <begin position="42"/>
        <end position="61"/>
    </location>
</feature>
<evidence type="ECO:0000313" key="6">
    <source>
        <dbReference type="EMBL" id="RAI54647.1"/>
    </source>
</evidence>
<dbReference type="InterPro" id="IPR002781">
    <property type="entry name" value="TM_pro_TauE-like"/>
</dbReference>
<comment type="subcellular location">
    <subcellularLocation>
        <location evidence="5">Cell membrane</location>
        <topology evidence="5">Multi-pass membrane protein</topology>
    </subcellularLocation>
    <subcellularLocation>
        <location evidence="1">Membrane</location>
        <topology evidence="1">Multi-pass membrane protein</topology>
    </subcellularLocation>
</comment>
<dbReference type="InterPro" id="IPR051598">
    <property type="entry name" value="TSUP/Inactive_protease-like"/>
</dbReference>
<proteinExistence type="inferred from homology"/>
<feature type="transmembrane region" description="Helical" evidence="5">
    <location>
        <begin position="67"/>
        <end position="89"/>
    </location>
</feature>
<dbReference type="AlphaFoldDB" id="A0A327LWY5"/>
<keyword evidence="3 5" id="KW-1133">Transmembrane helix</keyword>
<dbReference type="Pfam" id="PF01925">
    <property type="entry name" value="TauE"/>
    <property type="match status" value="1"/>
</dbReference>
<dbReference type="PANTHER" id="PTHR43701:SF2">
    <property type="entry name" value="MEMBRANE TRANSPORTER PROTEIN YJNA-RELATED"/>
    <property type="match status" value="1"/>
</dbReference>
<feature type="transmembrane region" description="Helical" evidence="5">
    <location>
        <begin position="173"/>
        <end position="196"/>
    </location>
</feature>
<sequence length="259" mass="25175">MLGHLLSVASGSLVGFSLGLIGGGGSILAMPLLLYVVGLRNVHLAIGTSAVSVAVNAFANLVPHARAGNVCWASAAVFAATGVLGAVAGSSVGKAVDGGKLLAMFAVLMLVVAWVMLRRRSATGGACPALSSALAGRLGGVGLAAGGMSGFFGIGGGFLIVPGLALGGGLPTIKAVGSSLLAVGTFGLATAVSYALSGLVDWTIAAEYIAGGVAGGWAGARLAGRLSGERALLNQVFAGVLVAVAAFMLYRSLGQVGLL</sequence>
<dbReference type="EMBL" id="QLIX01000043">
    <property type="protein sequence ID" value="RAI54647.1"/>
    <property type="molecule type" value="Genomic_DNA"/>
</dbReference>
<evidence type="ECO:0000256" key="2">
    <source>
        <dbReference type="ARBA" id="ARBA00022692"/>
    </source>
</evidence>
<feature type="transmembrane region" description="Helical" evidence="5">
    <location>
        <begin position="232"/>
        <end position="250"/>
    </location>
</feature>